<keyword evidence="3 6" id="KW-0285">Flavoprotein</keyword>
<comment type="caution">
    <text evidence="9">The sequence shown here is derived from an EMBL/GenBank/DDBJ whole genome shotgun (WGS) entry which is preliminary data.</text>
</comment>
<dbReference type="PROSITE" id="PS00623">
    <property type="entry name" value="GMC_OXRED_1"/>
    <property type="match status" value="1"/>
</dbReference>
<dbReference type="InterPro" id="IPR036188">
    <property type="entry name" value="FAD/NAD-bd_sf"/>
</dbReference>
<evidence type="ECO:0000256" key="3">
    <source>
        <dbReference type="ARBA" id="ARBA00022630"/>
    </source>
</evidence>
<evidence type="ECO:0000256" key="6">
    <source>
        <dbReference type="RuleBase" id="RU003968"/>
    </source>
</evidence>
<sequence>MTNFDYIIVGGGSAGCVLANRLTENPENNVCLIETGPEDKSPLIHIPALYAFLVQEEGESKYAYQYDTVPQKEFNSVTIKESSASISDTLGGTYSVPQDLQEKRRGFQPRGKTLGGSSSINGMLYVRGHKWDYDHWAELGNEGWSYNDVLPYFKKSENNETFDDDYHGRSGPLSVAQLRHDNPFSRYFVEAASKHHKYNDDFNGENQEGVGLYQVTQKKGKRCSAAVAFLNEVKDRKNLKIFTDTVVDKVNFQNDVAKSVACLRKGKPLTISANKEILLCGGAYGSPTILQRSGIGNKEKLSRLKIDCKLDLKGVGENLQDHLDYITSHRVDSWELLGSPFKSGKFTLRAPFELLKYLINKTGMFTSTLAEGGAFIKSNDKLDIPNIQLHFVIAMVEDHGRAPLWGNGISCHMCLLRPESRGSVSITSKDPNTHPLIDPNYLSNKNDLKSMIEGYKKMMEIMNTPPLSKFNKVRNPVNLEDDKSIESAIRARADTIYHPVGTCKMGNDEMSVVDANLLVRGIKNLRVVDASIMPTLVGGNTNAPTIMIAEKIADKIKGIN</sequence>
<evidence type="ECO:0000259" key="7">
    <source>
        <dbReference type="PROSITE" id="PS00623"/>
    </source>
</evidence>
<evidence type="ECO:0000256" key="2">
    <source>
        <dbReference type="ARBA" id="ARBA00010790"/>
    </source>
</evidence>
<organism evidence="9 10">
    <name type="scientific">SAR86 cluster bacterium</name>
    <dbReference type="NCBI Taxonomy" id="2030880"/>
    <lineage>
        <taxon>Bacteria</taxon>
        <taxon>Pseudomonadati</taxon>
        <taxon>Pseudomonadota</taxon>
        <taxon>Gammaproteobacteria</taxon>
        <taxon>SAR86 cluster</taxon>
    </lineage>
</organism>
<feature type="binding site" evidence="5">
    <location>
        <position position="247"/>
    </location>
    <ligand>
        <name>FAD</name>
        <dbReference type="ChEBI" id="CHEBI:57692"/>
    </ligand>
</feature>
<reference evidence="9 10" key="1">
    <citation type="submission" date="2019-02" db="EMBL/GenBank/DDBJ databases">
        <title>Prokaryotic population dynamics and viral predation in marine succession experiment using metagenomics: the confinement effect.</title>
        <authorList>
            <person name="Haro-Moreno J.M."/>
            <person name="Rodriguez-Valera F."/>
            <person name="Lopez-Perez M."/>
        </authorList>
    </citation>
    <scope>NUCLEOTIDE SEQUENCE [LARGE SCALE GENOMIC DNA]</scope>
    <source>
        <strain evidence="9">MED-G159</strain>
    </source>
</reference>
<dbReference type="AlphaFoldDB" id="A0A520MZZ7"/>
<dbReference type="InterPro" id="IPR000172">
    <property type="entry name" value="GMC_OxRdtase_N"/>
</dbReference>
<dbReference type="Gene3D" id="3.30.560.10">
    <property type="entry name" value="Glucose Oxidase, domain 3"/>
    <property type="match status" value="1"/>
</dbReference>
<evidence type="ECO:0000259" key="8">
    <source>
        <dbReference type="PROSITE" id="PS00624"/>
    </source>
</evidence>
<keyword evidence="4 5" id="KW-0274">FAD</keyword>
<comment type="similarity">
    <text evidence="2 6">Belongs to the GMC oxidoreductase family.</text>
</comment>
<dbReference type="PROSITE" id="PS00624">
    <property type="entry name" value="GMC_OXRED_2"/>
    <property type="match status" value="1"/>
</dbReference>
<dbReference type="EMBL" id="SHBE01000002">
    <property type="protein sequence ID" value="RZO26791.1"/>
    <property type="molecule type" value="Genomic_DNA"/>
</dbReference>
<dbReference type="InterPro" id="IPR007867">
    <property type="entry name" value="GMC_OxRtase_C"/>
</dbReference>
<dbReference type="PIRSF" id="PIRSF000137">
    <property type="entry name" value="Alcohol_oxidase"/>
    <property type="match status" value="1"/>
</dbReference>
<dbReference type="SUPFAM" id="SSF51905">
    <property type="entry name" value="FAD/NAD(P)-binding domain"/>
    <property type="match status" value="1"/>
</dbReference>
<evidence type="ECO:0000256" key="1">
    <source>
        <dbReference type="ARBA" id="ARBA00001974"/>
    </source>
</evidence>
<protein>
    <submittedName>
        <fullName evidence="9">GMC family oxidoreductase</fullName>
    </submittedName>
</protein>
<dbReference type="Pfam" id="PF05199">
    <property type="entry name" value="GMC_oxred_C"/>
    <property type="match status" value="1"/>
</dbReference>
<dbReference type="GO" id="GO:0050660">
    <property type="term" value="F:flavin adenine dinucleotide binding"/>
    <property type="evidence" value="ECO:0007669"/>
    <property type="project" value="InterPro"/>
</dbReference>
<dbReference type="GO" id="GO:0016614">
    <property type="term" value="F:oxidoreductase activity, acting on CH-OH group of donors"/>
    <property type="evidence" value="ECO:0007669"/>
    <property type="project" value="InterPro"/>
</dbReference>
<evidence type="ECO:0000256" key="4">
    <source>
        <dbReference type="ARBA" id="ARBA00022827"/>
    </source>
</evidence>
<dbReference type="PANTHER" id="PTHR11552:SF147">
    <property type="entry name" value="CHOLINE DEHYDROGENASE, MITOCHONDRIAL"/>
    <property type="match status" value="1"/>
</dbReference>
<evidence type="ECO:0000256" key="5">
    <source>
        <dbReference type="PIRSR" id="PIRSR000137-2"/>
    </source>
</evidence>
<evidence type="ECO:0000313" key="9">
    <source>
        <dbReference type="EMBL" id="RZO26791.1"/>
    </source>
</evidence>
<dbReference type="PANTHER" id="PTHR11552">
    <property type="entry name" value="GLUCOSE-METHANOL-CHOLINE GMC OXIDOREDUCTASE"/>
    <property type="match status" value="1"/>
</dbReference>
<evidence type="ECO:0000313" key="10">
    <source>
        <dbReference type="Proteomes" id="UP000315825"/>
    </source>
</evidence>
<dbReference type="InterPro" id="IPR012132">
    <property type="entry name" value="GMC_OxRdtase"/>
</dbReference>
<dbReference type="Gene3D" id="3.50.50.60">
    <property type="entry name" value="FAD/NAD(P)-binding domain"/>
    <property type="match status" value="1"/>
</dbReference>
<accession>A0A520MZZ7</accession>
<feature type="domain" description="Glucose-methanol-choline oxidoreductase N-terminal" evidence="8">
    <location>
        <begin position="282"/>
        <end position="296"/>
    </location>
</feature>
<gene>
    <name evidence="9" type="ORF">EVA92_01145</name>
</gene>
<comment type="cofactor">
    <cofactor evidence="1 5">
        <name>FAD</name>
        <dbReference type="ChEBI" id="CHEBI:57692"/>
    </cofactor>
</comment>
<dbReference type="Proteomes" id="UP000315825">
    <property type="component" value="Unassembled WGS sequence"/>
</dbReference>
<dbReference type="SUPFAM" id="SSF54373">
    <property type="entry name" value="FAD-linked reductases, C-terminal domain"/>
    <property type="match status" value="1"/>
</dbReference>
<feature type="domain" description="Glucose-methanol-choline oxidoreductase N-terminal" evidence="7">
    <location>
        <begin position="111"/>
        <end position="134"/>
    </location>
</feature>
<name>A0A520MZZ7_9GAMM</name>
<proteinExistence type="inferred from homology"/>
<dbReference type="Pfam" id="PF00732">
    <property type="entry name" value="GMC_oxred_N"/>
    <property type="match status" value="1"/>
</dbReference>